<gene>
    <name evidence="1" type="ORF">PsorP6_015338</name>
</gene>
<evidence type="ECO:0000313" key="2">
    <source>
        <dbReference type="Proteomes" id="UP001163321"/>
    </source>
</evidence>
<protein>
    <submittedName>
        <fullName evidence="1">Uncharacterized protein</fullName>
    </submittedName>
</protein>
<evidence type="ECO:0000313" key="1">
    <source>
        <dbReference type="EMBL" id="KAI9908846.1"/>
    </source>
</evidence>
<dbReference type="EMBL" id="CM047586">
    <property type="protein sequence ID" value="KAI9908846.1"/>
    <property type="molecule type" value="Genomic_DNA"/>
</dbReference>
<sequence length="96" mass="11163">MMMDRPATKTFLHRRRRTSWHPSFRLIYVTGIESSDTFSEESHKQRARILLLPCVRKQTVASESNIHRPAFTTSLSFSPAKKNDVVVCIYTMDPCF</sequence>
<reference evidence="1 2" key="1">
    <citation type="journal article" date="2022" name="bioRxiv">
        <title>The genome of the oomycete Peronosclerospora sorghi, a cosmopolitan pathogen of maize and sorghum, is inflated with dispersed pseudogenes.</title>
        <authorList>
            <person name="Fletcher K."/>
            <person name="Martin F."/>
            <person name="Isakeit T."/>
            <person name="Cavanaugh K."/>
            <person name="Magill C."/>
            <person name="Michelmore R."/>
        </authorList>
    </citation>
    <scope>NUCLEOTIDE SEQUENCE [LARGE SCALE GENOMIC DNA]</scope>
    <source>
        <strain evidence="1">P6</strain>
    </source>
</reference>
<accession>A0ACC0VRW9</accession>
<dbReference type="Proteomes" id="UP001163321">
    <property type="component" value="Chromosome 7"/>
</dbReference>
<proteinExistence type="predicted"/>
<organism evidence="1 2">
    <name type="scientific">Peronosclerospora sorghi</name>
    <dbReference type="NCBI Taxonomy" id="230839"/>
    <lineage>
        <taxon>Eukaryota</taxon>
        <taxon>Sar</taxon>
        <taxon>Stramenopiles</taxon>
        <taxon>Oomycota</taxon>
        <taxon>Peronosporomycetes</taxon>
        <taxon>Peronosporales</taxon>
        <taxon>Peronosporaceae</taxon>
        <taxon>Peronosclerospora</taxon>
    </lineage>
</organism>
<comment type="caution">
    <text evidence="1">The sequence shown here is derived from an EMBL/GenBank/DDBJ whole genome shotgun (WGS) entry which is preliminary data.</text>
</comment>
<name>A0ACC0VRW9_9STRA</name>
<keyword evidence="2" id="KW-1185">Reference proteome</keyword>